<dbReference type="AlphaFoldDB" id="A0AAR5PY83"/>
<keyword evidence="1" id="KW-0732">Signal</keyword>
<reference evidence="4" key="1">
    <citation type="journal article" date="2013" name="Genome Biol.">
        <title>Draft genome of the mountain pine beetle, Dendroctonus ponderosae Hopkins, a major forest pest.</title>
        <authorList>
            <person name="Keeling C.I."/>
            <person name="Yuen M.M."/>
            <person name="Liao N.Y."/>
            <person name="Docking T.R."/>
            <person name="Chan S.K."/>
            <person name="Taylor G.A."/>
            <person name="Palmquist D.L."/>
            <person name="Jackman S.D."/>
            <person name="Nguyen A."/>
            <person name="Li M."/>
            <person name="Henderson H."/>
            <person name="Janes J.K."/>
            <person name="Zhao Y."/>
            <person name="Pandoh P."/>
            <person name="Moore R."/>
            <person name="Sperling F.A."/>
            <person name="Huber D.P."/>
            <person name="Birol I."/>
            <person name="Jones S.J."/>
            <person name="Bohlmann J."/>
        </authorList>
    </citation>
    <scope>NUCLEOTIDE SEQUENCE</scope>
</reference>
<feature type="domain" description="Chitin-binding type-2" evidence="2">
    <location>
        <begin position="28"/>
        <end position="86"/>
    </location>
</feature>
<dbReference type="SUPFAM" id="SSF57625">
    <property type="entry name" value="Invertebrate chitin-binding proteins"/>
    <property type="match status" value="1"/>
</dbReference>
<dbReference type="PROSITE" id="PS50940">
    <property type="entry name" value="CHIT_BIND_II"/>
    <property type="match status" value="1"/>
</dbReference>
<evidence type="ECO:0000256" key="1">
    <source>
        <dbReference type="SAM" id="SignalP"/>
    </source>
</evidence>
<feature type="signal peptide" evidence="1">
    <location>
        <begin position="1"/>
        <end position="22"/>
    </location>
</feature>
<dbReference type="PANTHER" id="PTHR22933:SF44">
    <property type="entry name" value="RE15157P"/>
    <property type="match status" value="1"/>
</dbReference>
<dbReference type="SMART" id="SM00494">
    <property type="entry name" value="ChtBD2"/>
    <property type="match status" value="1"/>
</dbReference>
<dbReference type="Gene3D" id="2.170.140.10">
    <property type="entry name" value="Chitin binding domain"/>
    <property type="match status" value="1"/>
</dbReference>
<protein>
    <recommendedName>
        <fullName evidence="2">Chitin-binding type-2 domain-containing protein</fullName>
    </recommendedName>
</protein>
<accession>A0AAR5PY83</accession>
<dbReference type="CTD" id="41986"/>
<feature type="chain" id="PRO_5043703400" description="Chitin-binding type-2 domain-containing protein" evidence="1">
    <location>
        <begin position="23"/>
        <end position="553"/>
    </location>
</feature>
<sequence length="553" mass="60411">MSWLLLWPIALFAGLCGSSADAAQQVSAFSCDGRTSGYYADVSTGCQVYHMCDGLGRQFSYSCPSKTLFQQRMLICDHWYMVNCSKAEEDYSANLLIGQQGRAFIEDQVHRTPRPDLARPETTDVHIFKAQQITPQNVVGADGSSSEADGDYNPPTHWALEQAASSLASRKRQDSGSAVQGLVKQSYYRTSYGNKAAEAAPSNAANFPSRFKATTPVYPEHLDIDLSKLQDFGATAPDELVKFPSKFQATTPVYPQRVDQDPAKVSEFDVPAVVNFPSHFQATTPVYPTRVNVDPLKLSEFDLPPDDNALPDSVPVNFASKFKATTPVYPETVDVDLSKFAGDEEQPPDLQTRADVTVNFASKFQATTPVYPAHVDLDLSKFQEPLELPANNSLVNFRSAFQATTPVYPESVASTSPVPEDVGLLPPKRNSSANFASSFKATTPVYPRSVAATSPDPSRVGLLAPEADAESINPSLDIQPPSFATTFKRRSDEEEPSLLGNTFSGQQLTEFMLTIKPEQLKDLKQLWHIPDYDFPLDTASRPGYAADAATSTA</sequence>
<evidence type="ECO:0000259" key="2">
    <source>
        <dbReference type="PROSITE" id="PS50940"/>
    </source>
</evidence>
<evidence type="ECO:0000313" key="4">
    <source>
        <dbReference type="Proteomes" id="UP000019118"/>
    </source>
</evidence>
<dbReference type="InterPro" id="IPR036508">
    <property type="entry name" value="Chitin-bd_dom_sf"/>
</dbReference>
<dbReference type="Proteomes" id="UP000019118">
    <property type="component" value="Unassembled WGS sequence"/>
</dbReference>
<keyword evidence="4" id="KW-1185">Reference proteome</keyword>
<reference evidence="3" key="2">
    <citation type="submission" date="2024-08" db="UniProtKB">
        <authorList>
            <consortium name="EnsemblMetazoa"/>
        </authorList>
    </citation>
    <scope>IDENTIFICATION</scope>
</reference>
<dbReference type="Pfam" id="PF01607">
    <property type="entry name" value="CBM_14"/>
    <property type="match status" value="1"/>
</dbReference>
<dbReference type="GO" id="GO:0005576">
    <property type="term" value="C:extracellular region"/>
    <property type="evidence" value="ECO:0007669"/>
    <property type="project" value="InterPro"/>
</dbReference>
<dbReference type="GO" id="GO:0008061">
    <property type="term" value="F:chitin binding"/>
    <property type="evidence" value="ECO:0007669"/>
    <property type="project" value="InterPro"/>
</dbReference>
<dbReference type="GeneID" id="109541526"/>
<name>A0AAR5PY83_DENPD</name>
<dbReference type="PANTHER" id="PTHR22933">
    <property type="entry name" value="FI18007P1-RELATED"/>
    <property type="match status" value="1"/>
</dbReference>
<dbReference type="InterPro" id="IPR052976">
    <property type="entry name" value="Scoloptoxin-like"/>
</dbReference>
<proteinExistence type="predicted"/>
<dbReference type="EnsemblMetazoa" id="XM_019910400.1">
    <property type="protein sequence ID" value="XP_019765959.1"/>
    <property type="gene ID" value="LOC109541526"/>
</dbReference>
<dbReference type="KEGG" id="dpa:109541526"/>
<evidence type="ECO:0000313" key="3">
    <source>
        <dbReference type="EnsemblMetazoa" id="XP_019765959.1"/>
    </source>
</evidence>
<dbReference type="InterPro" id="IPR002557">
    <property type="entry name" value="Chitin-bd_dom"/>
</dbReference>
<organism evidence="3 4">
    <name type="scientific">Dendroctonus ponderosae</name>
    <name type="common">Mountain pine beetle</name>
    <dbReference type="NCBI Taxonomy" id="77166"/>
    <lineage>
        <taxon>Eukaryota</taxon>
        <taxon>Metazoa</taxon>
        <taxon>Ecdysozoa</taxon>
        <taxon>Arthropoda</taxon>
        <taxon>Hexapoda</taxon>
        <taxon>Insecta</taxon>
        <taxon>Pterygota</taxon>
        <taxon>Neoptera</taxon>
        <taxon>Endopterygota</taxon>
        <taxon>Coleoptera</taxon>
        <taxon>Polyphaga</taxon>
        <taxon>Cucujiformia</taxon>
        <taxon>Curculionidae</taxon>
        <taxon>Scolytinae</taxon>
        <taxon>Dendroctonus</taxon>
    </lineage>
</organism>